<sequence length="72" mass="7923">MTNLRDVEQAIYQAEKHFGQSIRGVLHLAGAGNVSEHFQQADKYTLAHTSEEDFTKEMSGESRRGMGPAGSL</sequence>
<protein>
    <submittedName>
        <fullName evidence="2">Uncharacterized protein</fullName>
    </submittedName>
</protein>
<reference evidence="2 3" key="1">
    <citation type="submission" date="2019-12" db="EMBL/GenBank/DDBJ databases">
        <title>Full genome sequence of a Bacillus safensis strain isolated from commercially available natto in Indonesia.</title>
        <authorList>
            <person name="Yoshida M."/>
            <person name="Uomi M."/>
            <person name="Waturangi D."/>
            <person name="Ekaputri J.J."/>
            <person name="Setiamarga D.H.E."/>
        </authorList>
    </citation>
    <scope>NUCLEOTIDE SEQUENCE [LARGE SCALE GENOMIC DNA]</scope>
    <source>
        <strain evidence="2 3">IDN1</strain>
    </source>
</reference>
<gene>
    <name evidence="2" type="ORF">BsIDN1_07070</name>
</gene>
<evidence type="ECO:0000256" key="1">
    <source>
        <dbReference type="SAM" id="MobiDB-lite"/>
    </source>
</evidence>
<dbReference type="AlphaFoldDB" id="A0A5S9M5A2"/>
<accession>A0A5S9M5A2</accession>
<feature type="region of interest" description="Disordered" evidence="1">
    <location>
        <begin position="49"/>
        <end position="72"/>
    </location>
</feature>
<dbReference type="EMBL" id="AP021906">
    <property type="protein sequence ID" value="BBP87089.1"/>
    <property type="molecule type" value="Genomic_DNA"/>
</dbReference>
<feature type="compositionally biased region" description="Basic and acidic residues" evidence="1">
    <location>
        <begin position="49"/>
        <end position="64"/>
    </location>
</feature>
<dbReference type="Proteomes" id="UP000464658">
    <property type="component" value="Chromosome"/>
</dbReference>
<evidence type="ECO:0000313" key="2">
    <source>
        <dbReference type="EMBL" id="BBP87089.1"/>
    </source>
</evidence>
<organism evidence="2 3">
    <name type="scientific">Bacillus safensis</name>
    <dbReference type="NCBI Taxonomy" id="561879"/>
    <lineage>
        <taxon>Bacteria</taxon>
        <taxon>Bacillati</taxon>
        <taxon>Bacillota</taxon>
        <taxon>Bacilli</taxon>
        <taxon>Bacillales</taxon>
        <taxon>Bacillaceae</taxon>
        <taxon>Bacillus</taxon>
    </lineage>
</organism>
<proteinExistence type="predicted"/>
<evidence type="ECO:0000313" key="3">
    <source>
        <dbReference type="Proteomes" id="UP000464658"/>
    </source>
</evidence>
<name>A0A5S9M5A2_BACIA</name>